<organism evidence="2 3">
    <name type="scientific">Stenomitos frigidus AS-A4</name>
    <dbReference type="NCBI Taxonomy" id="2933935"/>
    <lineage>
        <taxon>Bacteria</taxon>
        <taxon>Bacillati</taxon>
        <taxon>Cyanobacteriota</taxon>
        <taxon>Cyanophyceae</taxon>
        <taxon>Leptolyngbyales</taxon>
        <taxon>Leptolyngbyaceae</taxon>
        <taxon>Stenomitos</taxon>
    </lineage>
</organism>
<keyword evidence="3" id="KW-1185">Reference proteome</keyword>
<dbReference type="Proteomes" id="UP001476950">
    <property type="component" value="Unassembled WGS sequence"/>
</dbReference>
<accession>A0ABV0KJL7</accession>
<proteinExistence type="predicted"/>
<feature type="region of interest" description="Disordered" evidence="1">
    <location>
        <begin position="267"/>
        <end position="287"/>
    </location>
</feature>
<sequence length="375" mass="40735">MPQRTHMTELVKNSTERSPDAAVSAASLLLHYGFDLGGDTIAPLLSVWQAQYPEAWIRLATIEALYQGRYKAISVEQILALWQRRSQPVYHFNHEFERLVCDRLPHTPESLNPSLQEELFLTPAAQALVATVPYPVVALPLCQSEPTVLHNADAMQALRNLQGDTTIDSPSVDRVAVSTAAPNEPSLVQTYSYMLRSEEPSPQPLAHAQTEGHAQTTVDSALLPSALPPSKSAAQVAIDDAAQAGLIEATSARSDVEQACATDHATTATNSVPLSNGAQTQTPSPQAASITRILQQLDNQELSAKTMFPGFGLLAHTLQPKLRLHLTARYQPLWLTDPSDKQPIHQFTPAPEASDFHSKLKAVAQPHDEAPAVEP</sequence>
<gene>
    <name evidence="2" type="ORF">NDI38_13375</name>
</gene>
<reference evidence="2 3" key="1">
    <citation type="submission" date="2022-04" db="EMBL/GenBank/DDBJ databases">
        <title>Positive selection, recombination, and allopatry shape intraspecific diversity of widespread and dominant cyanobacteria.</title>
        <authorList>
            <person name="Wei J."/>
            <person name="Shu W."/>
            <person name="Hu C."/>
        </authorList>
    </citation>
    <scope>NUCLEOTIDE SEQUENCE [LARGE SCALE GENOMIC DNA]</scope>
    <source>
        <strain evidence="2 3">AS-A4</strain>
    </source>
</reference>
<evidence type="ECO:0000256" key="1">
    <source>
        <dbReference type="SAM" id="MobiDB-lite"/>
    </source>
</evidence>
<evidence type="ECO:0000313" key="3">
    <source>
        <dbReference type="Proteomes" id="UP001476950"/>
    </source>
</evidence>
<dbReference type="EMBL" id="JAMPLM010000010">
    <property type="protein sequence ID" value="MEP1059433.1"/>
    <property type="molecule type" value="Genomic_DNA"/>
</dbReference>
<comment type="caution">
    <text evidence="2">The sequence shown here is derived from an EMBL/GenBank/DDBJ whole genome shotgun (WGS) entry which is preliminary data.</text>
</comment>
<name>A0ABV0KJL7_9CYAN</name>
<evidence type="ECO:0000313" key="2">
    <source>
        <dbReference type="EMBL" id="MEP1059433.1"/>
    </source>
</evidence>
<protein>
    <submittedName>
        <fullName evidence="2">Uncharacterized protein</fullName>
    </submittedName>
</protein>
<dbReference type="RefSeq" id="WP_190448793.1">
    <property type="nucleotide sequence ID" value="NZ_JAMPLM010000010.1"/>
</dbReference>